<feature type="domain" description="Calcineurin-like phosphoesterase" evidence="5">
    <location>
        <begin position="3"/>
        <end position="200"/>
    </location>
</feature>
<dbReference type="InterPro" id="IPR042283">
    <property type="entry name" value="GpdQ_catalytic"/>
</dbReference>
<protein>
    <submittedName>
        <fullName evidence="6">Metallophosphoesterase</fullName>
    </submittedName>
</protein>
<organism evidence="6 7">
    <name type="scientific">Hoeflea olei</name>
    <dbReference type="NCBI Taxonomy" id="1480615"/>
    <lineage>
        <taxon>Bacteria</taxon>
        <taxon>Pseudomonadati</taxon>
        <taxon>Pseudomonadota</taxon>
        <taxon>Alphaproteobacteria</taxon>
        <taxon>Hyphomicrobiales</taxon>
        <taxon>Rhizobiaceae</taxon>
        <taxon>Hoeflea</taxon>
    </lineage>
</organism>
<dbReference type="AlphaFoldDB" id="A0A1C1YU43"/>
<dbReference type="EMBL" id="LQZT01000023">
    <property type="protein sequence ID" value="OCW57032.1"/>
    <property type="molecule type" value="Genomic_DNA"/>
</dbReference>
<name>A0A1C1YU43_9HYPH</name>
<dbReference type="GO" id="GO:0004112">
    <property type="term" value="F:cyclic-nucleotide phosphodiesterase activity"/>
    <property type="evidence" value="ECO:0007669"/>
    <property type="project" value="InterPro"/>
</dbReference>
<dbReference type="SUPFAM" id="SSF56300">
    <property type="entry name" value="Metallo-dependent phosphatases"/>
    <property type="match status" value="1"/>
</dbReference>
<keyword evidence="3" id="KW-0408">Iron</keyword>
<evidence type="ECO:0000313" key="6">
    <source>
        <dbReference type="EMBL" id="OCW57032.1"/>
    </source>
</evidence>
<dbReference type="GO" id="GO:0046872">
    <property type="term" value="F:metal ion binding"/>
    <property type="evidence" value="ECO:0007669"/>
    <property type="project" value="UniProtKB-KW"/>
</dbReference>
<comment type="caution">
    <text evidence="6">The sequence shown here is derived from an EMBL/GenBank/DDBJ whole genome shotgun (WGS) entry which is preliminary data.</text>
</comment>
<keyword evidence="7" id="KW-1185">Reference proteome</keyword>
<dbReference type="InterPro" id="IPR004843">
    <property type="entry name" value="Calcineurin-like_PHP"/>
</dbReference>
<dbReference type="OrthoDB" id="651281at2"/>
<dbReference type="Gene3D" id="3.30.750.180">
    <property type="entry name" value="GpdQ, beta-strand dimerisation domain"/>
    <property type="match status" value="1"/>
</dbReference>
<evidence type="ECO:0000259" key="5">
    <source>
        <dbReference type="Pfam" id="PF00149"/>
    </source>
</evidence>
<dbReference type="STRING" id="1480615.AWJ14_07715"/>
<dbReference type="Gene3D" id="3.60.21.40">
    <property type="entry name" value="GpdQ, catalytic alpha/beta sandwich domain"/>
    <property type="match status" value="1"/>
</dbReference>
<dbReference type="InterPro" id="IPR050884">
    <property type="entry name" value="CNP_phosphodiesterase-III"/>
</dbReference>
<dbReference type="PANTHER" id="PTHR42988:SF2">
    <property type="entry name" value="CYCLIC NUCLEOTIDE PHOSPHODIESTERASE CBUA0032-RELATED"/>
    <property type="match status" value="1"/>
</dbReference>
<keyword evidence="2" id="KW-0378">Hydrolase</keyword>
<dbReference type="InterPro" id="IPR029052">
    <property type="entry name" value="Metallo-depent_PP-like"/>
</dbReference>
<keyword evidence="1" id="KW-0479">Metal-binding</keyword>
<accession>A0A1C1YU43</accession>
<sequence length="278" mass="30368">MTRLLQLSDPHIVPEGQLAYGVVDTAAALADAVDTINRDLHLYGPVDLAIVTGDLTDFGSPEEYARFRNIMDGLPIPYRVIPGNHDLRENLRQAFSEDGWMPDSGPIVWSVDLPDFGVVALDTLVEGQHHGLLDDRAVRFLVDALEAFNGKPVLVATHHPPFATGIIPMDVNNLRNGSLLRDILDAYAGETRLICGHVHRSVTTVYGSSVAMIAPGVSHSVTLDQREENPHTLSLEPGGFMLHEWRNGLVSHTVAARFPADRHPFSSPEEKPEGASRA</sequence>
<dbReference type="Proteomes" id="UP000094795">
    <property type="component" value="Unassembled WGS sequence"/>
</dbReference>
<dbReference type="Pfam" id="PF00149">
    <property type="entry name" value="Metallophos"/>
    <property type="match status" value="1"/>
</dbReference>
<dbReference type="RefSeq" id="WP_066180271.1">
    <property type="nucleotide sequence ID" value="NZ_LQZT01000023.1"/>
</dbReference>
<dbReference type="InterPro" id="IPR026575">
    <property type="entry name" value="GpdQ/CpdA-like"/>
</dbReference>
<evidence type="ECO:0000256" key="4">
    <source>
        <dbReference type="ARBA" id="ARBA00025742"/>
    </source>
</evidence>
<evidence type="ECO:0000313" key="7">
    <source>
        <dbReference type="Proteomes" id="UP000094795"/>
    </source>
</evidence>
<dbReference type="InterPro" id="IPR042281">
    <property type="entry name" value="GpdQ_beta-strand"/>
</dbReference>
<dbReference type="CDD" id="cd07402">
    <property type="entry name" value="MPP_GpdQ"/>
    <property type="match status" value="1"/>
</dbReference>
<reference evidence="6 7" key="1">
    <citation type="submission" date="2015-12" db="EMBL/GenBank/DDBJ databases">
        <authorList>
            <person name="Shamseldin A."/>
            <person name="Moawad H."/>
            <person name="Abd El-Rahim W.M."/>
            <person name="Sadowsky M.J."/>
        </authorList>
    </citation>
    <scope>NUCLEOTIDE SEQUENCE [LARGE SCALE GENOMIC DNA]</scope>
    <source>
        <strain evidence="6 7">JC234</strain>
    </source>
</reference>
<evidence type="ECO:0000256" key="2">
    <source>
        <dbReference type="ARBA" id="ARBA00022801"/>
    </source>
</evidence>
<proteinExistence type="inferred from homology"/>
<dbReference type="PANTHER" id="PTHR42988">
    <property type="entry name" value="PHOSPHOHYDROLASE"/>
    <property type="match status" value="1"/>
</dbReference>
<comment type="similarity">
    <text evidence="4">Belongs to the cyclic nucleotide phosphodiesterase class-III family.</text>
</comment>
<evidence type="ECO:0000256" key="1">
    <source>
        <dbReference type="ARBA" id="ARBA00022723"/>
    </source>
</evidence>
<evidence type="ECO:0000256" key="3">
    <source>
        <dbReference type="ARBA" id="ARBA00023004"/>
    </source>
</evidence>
<gene>
    <name evidence="6" type="ORF">AWJ14_07715</name>
</gene>